<dbReference type="KEGG" id="pfla:Pflav_024810"/>
<keyword evidence="1" id="KW-0732">Signal</keyword>
<accession>A0A6F8XQQ2</accession>
<keyword evidence="3" id="KW-1185">Reference proteome</keyword>
<dbReference type="RefSeq" id="WP_232071271.1">
    <property type="nucleotide sequence ID" value="NZ_AP022870.1"/>
</dbReference>
<organism evidence="2 3">
    <name type="scientific">Phytohabitans flavus</name>
    <dbReference type="NCBI Taxonomy" id="1076124"/>
    <lineage>
        <taxon>Bacteria</taxon>
        <taxon>Bacillati</taxon>
        <taxon>Actinomycetota</taxon>
        <taxon>Actinomycetes</taxon>
        <taxon>Micromonosporales</taxon>
        <taxon>Micromonosporaceae</taxon>
    </lineage>
</organism>
<dbReference type="Proteomes" id="UP000502508">
    <property type="component" value="Chromosome"/>
</dbReference>
<feature type="signal peptide" evidence="1">
    <location>
        <begin position="1"/>
        <end position="29"/>
    </location>
</feature>
<sequence length="233" mass="24399">MRKVFSRKNLGAGVVAVLAASLLASPASAAQTIGLPTFSGPAVPQPPVGYTNGNMMRAIYDAESAGTDFWVDRLLSRSGSDPSDADGGILMTRGRGAFMKVHSPSVIGFGGRVAYFESISDQAAYSVAITPGTFTEQVSQRWQAPSHWRSVHTSGSIRVNQTKFITDNNALVTNLAITNTGTASTTLQLRATSPYATTASGTELTGQRASYNSLTTLFPGWAATAGSRCQAAV</sequence>
<protein>
    <submittedName>
        <fullName evidence="2">Uncharacterized protein</fullName>
    </submittedName>
</protein>
<reference evidence="2 3" key="1">
    <citation type="submission" date="2020-03" db="EMBL/GenBank/DDBJ databases">
        <title>Whole genome shotgun sequence of Phytohabitans flavus NBRC 107702.</title>
        <authorList>
            <person name="Komaki H."/>
            <person name="Tamura T."/>
        </authorList>
    </citation>
    <scope>NUCLEOTIDE SEQUENCE [LARGE SCALE GENOMIC DNA]</scope>
    <source>
        <strain evidence="2 3">NBRC 107702</strain>
    </source>
</reference>
<gene>
    <name evidence="2" type="ORF">Pflav_024810</name>
</gene>
<feature type="chain" id="PRO_5026200295" evidence="1">
    <location>
        <begin position="30"/>
        <end position="233"/>
    </location>
</feature>
<name>A0A6F8XQQ2_9ACTN</name>
<dbReference type="EMBL" id="AP022870">
    <property type="protein sequence ID" value="BCB76071.1"/>
    <property type="molecule type" value="Genomic_DNA"/>
</dbReference>
<reference evidence="2 3" key="2">
    <citation type="submission" date="2020-03" db="EMBL/GenBank/DDBJ databases">
        <authorList>
            <person name="Ichikawa N."/>
            <person name="Kimura A."/>
            <person name="Kitahashi Y."/>
            <person name="Uohara A."/>
        </authorList>
    </citation>
    <scope>NUCLEOTIDE SEQUENCE [LARGE SCALE GENOMIC DNA]</scope>
    <source>
        <strain evidence="2 3">NBRC 107702</strain>
    </source>
</reference>
<evidence type="ECO:0000313" key="2">
    <source>
        <dbReference type="EMBL" id="BCB76071.1"/>
    </source>
</evidence>
<evidence type="ECO:0000256" key="1">
    <source>
        <dbReference type="SAM" id="SignalP"/>
    </source>
</evidence>
<dbReference type="AlphaFoldDB" id="A0A6F8XQQ2"/>
<evidence type="ECO:0000313" key="3">
    <source>
        <dbReference type="Proteomes" id="UP000502508"/>
    </source>
</evidence>
<proteinExistence type="predicted"/>